<feature type="transmembrane region" description="Helical" evidence="1">
    <location>
        <begin position="7"/>
        <end position="30"/>
    </location>
</feature>
<evidence type="ECO:0000256" key="1">
    <source>
        <dbReference type="SAM" id="Phobius"/>
    </source>
</evidence>
<proteinExistence type="predicted"/>
<dbReference type="AlphaFoldDB" id="A0A6C0BW80"/>
<reference evidence="2" key="1">
    <citation type="journal article" date="2020" name="Nature">
        <title>Giant virus diversity and host interactions through global metagenomics.</title>
        <authorList>
            <person name="Schulz F."/>
            <person name="Roux S."/>
            <person name="Paez-Espino D."/>
            <person name="Jungbluth S."/>
            <person name="Walsh D.A."/>
            <person name="Denef V.J."/>
            <person name="McMahon K.D."/>
            <person name="Konstantinidis K.T."/>
            <person name="Eloe-Fadrosh E.A."/>
            <person name="Kyrpides N.C."/>
            <person name="Woyke T."/>
        </authorList>
    </citation>
    <scope>NUCLEOTIDE SEQUENCE</scope>
    <source>
        <strain evidence="2">GVMAG-M-3300020166-18</strain>
    </source>
</reference>
<dbReference type="EMBL" id="MN739271">
    <property type="protein sequence ID" value="QHS96322.1"/>
    <property type="molecule type" value="Genomic_DNA"/>
</dbReference>
<keyword evidence="1" id="KW-0812">Transmembrane</keyword>
<organism evidence="2">
    <name type="scientific">viral metagenome</name>
    <dbReference type="NCBI Taxonomy" id="1070528"/>
    <lineage>
        <taxon>unclassified sequences</taxon>
        <taxon>metagenomes</taxon>
        <taxon>organismal metagenomes</taxon>
    </lineage>
</organism>
<accession>A0A6C0BW80</accession>
<name>A0A6C0BW80_9ZZZZ</name>
<sequence length="101" mass="11401">MQIKDYYDAIIICLILLTGISVLLSIYNIFCKNCIVDPIDIGNIFKTKKILEYMKPVFGGEECSGILTNEGCIINKPINEAKEKTTGLFTDISYYNNTRAH</sequence>
<keyword evidence="1" id="KW-0472">Membrane</keyword>
<evidence type="ECO:0000313" key="2">
    <source>
        <dbReference type="EMBL" id="QHS96322.1"/>
    </source>
</evidence>
<protein>
    <submittedName>
        <fullName evidence="2">Uncharacterized protein</fullName>
    </submittedName>
</protein>
<keyword evidence="1" id="KW-1133">Transmembrane helix</keyword>